<feature type="domain" description="Dienelactone hydrolase" evidence="1">
    <location>
        <begin position="86"/>
        <end position="273"/>
    </location>
</feature>
<dbReference type="SUPFAM" id="SSF53474">
    <property type="entry name" value="alpha/beta-Hydrolases"/>
    <property type="match status" value="1"/>
</dbReference>
<sequence length="275" mass="30119">MSSSQCCENPPTLSSSCGVGCVQEIGGLKTYVTGSPDSKLGILLVSDIFGFENIDGFFEYWLKIICMSDLLPFYYRFPIEGSINGGYDAPNLRKLADKVAAAGFYVVVPDFLYGDPFVPDNAEKPLPIWIKSHGADKGFEDAKPVIEALKSKGISAIGAAGFCWGAKVVVELAKPDYIQAAVLLHPSFVTLDDIKEVKVPIAVLGAEIDKMSPPALLKQFEEVLCTKSEVDCRVKIFPGVAHGWTMKYKDEDKAAVKCAEEAHQDMLDWFTKYIK</sequence>
<dbReference type="Proteomes" id="UP000655225">
    <property type="component" value="Unassembled WGS sequence"/>
</dbReference>
<proteinExistence type="predicted"/>
<dbReference type="GO" id="GO:0016787">
    <property type="term" value="F:hydrolase activity"/>
    <property type="evidence" value="ECO:0007669"/>
    <property type="project" value="InterPro"/>
</dbReference>
<comment type="caution">
    <text evidence="2">The sequence shown here is derived from an EMBL/GenBank/DDBJ whole genome shotgun (WGS) entry which is preliminary data.</text>
</comment>
<evidence type="ECO:0000259" key="1">
    <source>
        <dbReference type="Pfam" id="PF01738"/>
    </source>
</evidence>
<evidence type="ECO:0000313" key="2">
    <source>
        <dbReference type="EMBL" id="KAF8387991.1"/>
    </source>
</evidence>
<dbReference type="InterPro" id="IPR002925">
    <property type="entry name" value="Dienelactn_hydro"/>
</dbReference>
<keyword evidence="3" id="KW-1185">Reference proteome</keyword>
<name>A0A835D2U6_TETSI</name>
<dbReference type="Gene3D" id="3.40.50.1820">
    <property type="entry name" value="alpha/beta hydrolase"/>
    <property type="match status" value="1"/>
</dbReference>
<dbReference type="EMBL" id="JABCRI010000020">
    <property type="protein sequence ID" value="KAF8387991.1"/>
    <property type="molecule type" value="Genomic_DNA"/>
</dbReference>
<accession>A0A835D2U6</accession>
<dbReference type="OrthoDB" id="17560at2759"/>
<dbReference type="AlphaFoldDB" id="A0A835D2U6"/>
<evidence type="ECO:0000313" key="3">
    <source>
        <dbReference type="Proteomes" id="UP000655225"/>
    </source>
</evidence>
<dbReference type="PANTHER" id="PTHR17630">
    <property type="entry name" value="DIENELACTONE HYDROLASE"/>
    <property type="match status" value="1"/>
</dbReference>
<organism evidence="2 3">
    <name type="scientific">Tetracentron sinense</name>
    <name type="common">Spur-leaf</name>
    <dbReference type="NCBI Taxonomy" id="13715"/>
    <lineage>
        <taxon>Eukaryota</taxon>
        <taxon>Viridiplantae</taxon>
        <taxon>Streptophyta</taxon>
        <taxon>Embryophyta</taxon>
        <taxon>Tracheophyta</taxon>
        <taxon>Spermatophyta</taxon>
        <taxon>Magnoliopsida</taxon>
        <taxon>Trochodendrales</taxon>
        <taxon>Trochodendraceae</taxon>
        <taxon>Tetracentron</taxon>
    </lineage>
</organism>
<dbReference type="PANTHER" id="PTHR17630:SF44">
    <property type="entry name" value="PROTEIN AIM2"/>
    <property type="match status" value="1"/>
</dbReference>
<dbReference type="Pfam" id="PF01738">
    <property type="entry name" value="DLH"/>
    <property type="match status" value="1"/>
</dbReference>
<gene>
    <name evidence="2" type="ORF">HHK36_026657</name>
</gene>
<protein>
    <recommendedName>
        <fullName evidence="1">Dienelactone hydrolase domain-containing protein</fullName>
    </recommendedName>
</protein>
<dbReference type="OMA" id="GDNPHTP"/>
<reference evidence="2 3" key="1">
    <citation type="submission" date="2020-04" db="EMBL/GenBank/DDBJ databases">
        <title>Plant Genome Project.</title>
        <authorList>
            <person name="Zhang R.-G."/>
        </authorList>
    </citation>
    <scope>NUCLEOTIDE SEQUENCE [LARGE SCALE GENOMIC DNA]</scope>
    <source>
        <strain evidence="2">YNK0</strain>
        <tissue evidence="2">Leaf</tissue>
    </source>
</reference>
<dbReference type="InterPro" id="IPR029058">
    <property type="entry name" value="AB_hydrolase_fold"/>
</dbReference>